<evidence type="ECO:0000313" key="2">
    <source>
        <dbReference type="Proteomes" id="UP000315423"/>
    </source>
</evidence>
<protein>
    <submittedName>
        <fullName evidence="1">DUF2149 domain-containing protein</fullName>
    </submittedName>
</protein>
<dbReference type="EMBL" id="QYBA01000002">
    <property type="protein sequence ID" value="TKY92551.1"/>
    <property type="molecule type" value="Genomic_DNA"/>
</dbReference>
<proteinExistence type="predicted"/>
<name>A0AC61SCU8_9EURY</name>
<organism evidence="1 2">
    <name type="scientific">Candidatus Methanomarinus sp</name>
    <dbReference type="NCBI Taxonomy" id="3386244"/>
    <lineage>
        <taxon>Archaea</taxon>
        <taxon>Methanobacteriati</taxon>
        <taxon>Methanobacteriota</taxon>
        <taxon>Stenosarchaea group</taxon>
        <taxon>Methanomicrobia</taxon>
        <taxon>Methanosarcinales</taxon>
        <taxon>ANME-2 cluster</taxon>
        <taxon>Candidatus Methanocomedenaceae</taxon>
        <taxon>Candidatus Methanomarinus</taxon>
    </lineage>
</organism>
<sequence length="110" mass="12205">MKFMKNKRRTYDTLTDDDPMSGVANLFDVAMIFAIGLLVVALAHFGLTELLIDSDVTIVKNPGQENMEVIIKQDDSIEKLEMTKETVTTSGKKFGTIYETGSGGWVLVKE</sequence>
<accession>A0AC61SCU8</accession>
<comment type="caution">
    <text evidence="1">The sequence shown here is derived from an EMBL/GenBank/DDBJ whole genome shotgun (WGS) entry which is preliminary data.</text>
</comment>
<gene>
    <name evidence="1" type="ORF">C5S46_00025</name>
</gene>
<dbReference type="Proteomes" id="UP000315423">
    <property type="component" value="Unassembled WGS sequence"/>
</dbReference>
<reference evidence="1" key="1">
    <citation type="submission" date="2018-09" db="EMBL/GenBank/DDBJ databases">
        <title>A genomic encyclopedia of anaerobic methanotrophic archaea.</title>
        <authorList>
            <person name="Skennerton C.T."/>
            <person name="Chadwick G.L."/>
            <person name="Laso-Perez R."/>
            <person name="Leu A.O."/>
            <person name="Speth D.R."/>
            <person name="Yu H."/>
            <person name="Morgan-Lang C."/>
            <person name="Hatzenpichler R."/>
            <person name="Goudeau D."/>
            <person name="Malmstrom R."/>
            <person name="Woyke T."/>
            <person name="Hallam S."/>
            <person name="Tyson G.W."/>
            <person name="Wegener G."/>
            <person name="Boetius A."/>
            <person name="Orphan V.J."/>
        </authorList>
    </citation>
    <scope>NUCLEOTIDE SEQUENCE</scope>
    <source>
        <strain evidence="1">CONS3730D10UFb2</strain>
    </source>
</reference>
<evidence type="ECO:0000313" key="1">
    <source>
        <dbReference type="EMBL" id="TKY92551.1"/>
    </source>
</evidence>